<dbReference type="Proteomes" id="UP000078492">
    <property type="component" value="Unassembled WGS sequence"/>
</dbReference>
<dbReference type="GO" id="GO:0006412">
    <property type="term" value="P:translation"/>
    <property type="evidence" value="ECO:0007669"/>
    <property type="project" value="InterPro"/>
</dbReference>
<keyword evidence="3" id="KW-0687">Ribonucleoprotein</keyword>
<dbReference type="InterPro" id="IPR036853">
    <property type="entry name" value="Ribosomal_uL14_sf"/>
</dbReference>
<dbReference type="EMBL" id="KQ980050">
    <property type="protein sequence ID" value="KYN18040.1"/>
    <property type="molecule type" value="Genomic_DNA"/>
</dbReference>
<sequence length="94" mass="10689">LSKHCYTYYSGDRILDAIRGEKEKNVLVGLKQQQVLKVPKFDSNNRVLVDDNGTTLGTRIQVPIPHIFQTKMKEQTYSKAADHTKLIAIASRFV</sequence>
<dbReference type="GO" id="GO:1990904">
    <property type="term" value="C:ribonucleoprotein complex"/>
    <property type="evidence" value="ECO:0007669"/>
    <property type="project" value="UniProtKB-KW"/>
</dbReference>
<reference evidence="4 5" key="1">
    <citation type="submission" date="2015-09" db="EMBL/GenBank/DDBJ databases">
        <title>Trachymyrmex cornetzi WGS genome.</title>
        <authorList>
            <person name="Nygaard S."/>
            <person name="Hu H."/>
            <person name="Boomsma J."/>
            <person name="Zhang G."/>
        </authorList>
    </citation>
    <scope>NUCLEOTIDE SEQUENCE [LARGE SCALE GENOMIC DNA]</scope>
    <source>
        <strain evidence="4">Tcor2-1</strain>
        <tissue evidence="4">Whole body</tissue>
    </source>
</reference>
<dbReference type="GO" id="GO:0005840">
    <property type="term" value="C:ribosome"/>
    <property type="evidence" value="ECO:0007669"/>
    <property type="project" value="UniProtKB-KW"/>
</dbReference>
<accession>A0A195DYR3</accession>
<dbReference type="SUPFAM" id="SSF50193">
    <property type="entry name" value="Ribosomal protein L14"/>
    <property type="match status" value="1"/>
</dbReference>
<evidence type="ECO:0000313" key="4">
    <source>
        <dbReference type="EMBL" id="KYN18040.1"/>
    </source>
</evidence>
<evidence type="ECO:0000256" key="2">
    <source>
        <dbReference type="ARBA" id="ARBA00022980"/>
    </source>
</evidence>
<dbReference type="InterPro" id="IPR000218">
    <property type="entry name" value="Ribosomal_uL14"/>
</dbReference>
<comment type="similarity">
    <text evidence="1">Belongs to the universal ribosomal protein uL14 family.</text>
</comment>
<keyword evidence="2 4" id="KW-0689">Ribosomal protein</keyword>
<dbReference type="AlphaFoldDB" id="A0A195DYR3"/>
<feature type="non-terminal residue" evidence="4">
    <location>
        <position position="1"/>
    </location>
</feature>
<dbReference type="GO" id="GO:0003735">
    <property type="term" value="F:structural constituent of ribosome"/>
    <property type="evidence" value="ECO:0007669"/>
    <property type="project" value="InterPro"/>
</dbReference>
<organism evidence="4 5">
    <name type="scientific">Trachymyrmex cornetzi</name>
    <dbReference type="NCBI Taxonomy" id="471704"/>
    <lineage>
        <taxon>Eukaryota</taxon>
        <taxon>Metazoa</taxon>
        <taxon>Ecdysozoa</taxon>
        <taxon>Arthropoda</taxon>
        <taxon>Hexapoda</taxon>
        <taxon>Insecta</taxon>
        <taxon>Pterygota</taxon>
        <taxon>Neoptera</taxon>
        <taxon>Endopterygota</taxon>
        <taxon>Hymenoptera</taxon>
        <taxon>Apocrita</taxon>
        <taxon>Aculeata</taxon>
        <taxon>Formicoidea</taxon>
        <taxon>Formicidae</taxon>
        <taxon>Myrmicinae</taxon>
        <taxon>Trachymyrmex</taxon>
    </lineage>
</organism>
<proteinExistence type="inferred from homology"/>
<keyword evidence="5" id="KW-1185">Reference proteome</keyword>
<evidence type="ECO:0000313" key="5">
    <source>
        <dbReference type="Proteomes" id="UP000078492"/>
    </source>
</evidence>
<evidence type="ECO:0000256" key="3">
    <source>
        <dbReference type="ARBA" id="ARBA00023274"/>
    </source>
</evidence>
<protein>
    <submittedName>
        <fullName evidence="4">39S ribosomal protein L14, mitochondrial</fullName>
    </submittedName>
</protein>
<evidence type="ECO:0000256" key="1">
    <source>
        <dbReference type="ARBA" id="ARBA00010745"/>
    </source>
</evidence>
<dbReference type="Gene3D" id="2.40.150.20">
    <property type="entry name" value="Ribosomal protein L14"/>
    <property type="match status" value="1"/>
</dbReference>
<dbReference type="STRING" id="471704.A0A195DYR3"/>
<name>A0A195DYR3_9HYME</name>
<dbReference type="SMART" id="SM01374">
    <property type="entry name" value="Ribosomal_L14"/>
    <property type="match status" value="1"/>
</dbReference>
<gene>
    <name evidence="4" type="ORF">ALC57_09685</name>
</gene>